<feature type="region of interest" description="Disordered" evidence="1">
    <location>
        <begin position="892"/>
        <end position="998"/>
    </location>
</feature>
<feature type="compositionally biased region" description="Low complexity" evidence="1">
    <location>
        <begin position="3644"/>
        <end position="3667"/>
    </location>
</feature>
<feature type="compositionally biased region" description="Low complexity" evidence="1">
    <location>
        <begin position="4953"/>
        <end position="4962"/>
    </location>
</feature>
<feature type="compositionally biased region" description="Polar residues" evidence="1">
    <location>
        <begin position="5701"/>
        <end position="5716"/>
    </location>
</feature>
<feature type="compositionally biased region" description="Polar residues" evidence="1">
    <location>
        <begin position="796"/>
        <end position="808"/>
    </location>
</feature>
<feature type="compositionally biased region" description="Low complexity" evidence="1">
    <location>
        <begin position="1368"/>
        <end position="1402"/>
    </location>
</feature>
<gene>
    <name evidence="2" type="ORF">HYH03_008331</name>
</gene>
<feature type="region of interest" description="Disordered" evidence="1">
    <location>
        <begin position="4970"/>
        <end position="5018"/>
    </location>
</feature>
<proteinExistence type="predicted"/>
<feature type="region of interest" description="Disordered" evidence="1">
    <location>
        <begin position="3250"/>
        <end position="3277"/>
    </location>
</feature>
<feature type="region of interest" description="Disordered" evidence="1">
    <location>
        <begin position="704"/>
        <end position="862"/>
    </location>
</feature>
<evidence type="ECO:0000313" key="2">
    <source>
        <dbReference type="EMBL" id="KAG2493517.1"/>
    </source>
</evidence>
<feature type="region of interest" description="Disordered" evidence="1">
    <location>
        <begin position="2551"/>
        <end position="2607"/>
    </location>
</feature>
<feature type="region of interest" description="Disordered" evidence="1">
    <location>
        <begin position="381"/>
        <end position="413"/>
    </location>
</feature>
<feature type="compositionally biased region" description="Low complexity" evidence="1">
    <location>
        <begin position="2697"/>
        <end position="2715"/>
    </location>
</feature>
<feature type="compositionally biased region" description="Polar residues" evidence="1">
    <location>
        <begin position="3751"/>
        <end position="3772"/>
    </location>
</feature>
<feature type="compositionally biased region" description="Acidic residues" evidence="1">
    <location>
        <begin position="3956"/>
        <end position="3965"/>
    </location>
</feature>
<feature type="compositionally biased region" description="Low complexity" evidence="1">
    <location>
        <begin position="5730"/>
        <end position="5780"/>
    </location>
</feature>
<feature type="compositionally biased region" description="Low complexity" evidence="1">
    <location>
        <begin position="2588"/>
        <end position="2597"/>
    </location>
</feature>
<feature type="region of interest" description="Disordered" evidence="1">
    <location>
        <begin position="4859"/>
        <end position="4931"/>
    </location>
</feature>
<feature type="region of interest" description="Disordered" evidence="1">
    <location>
        <begin position="5364"/>
        <end position="5392"/>
    </location>
</feature>
<feature type="compositionally biased region" description="Basic and acidic residues" evidence="1">
    <location>
        <begin position="3839"/>
        <end position="3851"/>
    </location>
</feature>
<feature type="compositionally biased region" description="Low complexity" evidence="1">
    <location>
        <begin position="4047"/>
        <end position="4058"/>
    </location>
</feature>
<feature type="compositionally biased region" description="Low complexity" evidence="1">
    <location>
        <begin position="4762"/>
        <end position="4772"/>
    </location>
</feature>
<feature type="compositionally biased region" description="Polar residues" evidence="1">
    <location>
        <begin position="754"/>
        <end position="765"/>
    </location>
</feature>
<feature type="compositionally biased region" description="Polar residues" evidence="1">
    <location>
        <begin position="5783"/>
        <end position="5800"/>
    </location>
</feature>
<organism evidence="2 3">
    <name type="scientific">Edaphochlamys debaryana</name>
    <dbReference type="NCBI Taxonomy" id="47281"/>
    <lineage>
        <taxon>Eukaryota</taxon>
        <taxon>Viridiplantae</taxon>
        <taxon>Chlorophyta</taxon>
        <taxon>core chlorophytes</taxon>
        <taxon>Chlorophyceae</taxon>
        <taxon>CS clade</taxon>
        <taxon>Chlamydomonadales</taxon>
        <taxon>Chlamydomonadales incertae sedis</taxon>
        <taxon>Edaphochlamys</taxon>
    </lineage>
</organism>
<feature type="region of interest" description="Disordered" evidence="1">
    <location>
        <begin position="1463"/>
        <end position="1516"/>
    </location>
</feature>
<feature type="compositionally biased region" description="Acidic residues" evidence="1">
    <location>
        <begin position="5670"/>
        <end position="5686"/>
    </location>
</feature>
<feature type="compositionally biased region" description="Polar residues" evidence="1">
    <location>
        <begin position="5364"/>
        <end position="5376"/>
    </location>
</feature>
<feature type="compositionally biased region" description="Low complexity" evidence="1">
    <location>
        <begin position="219"/>
        <end position="249"/>
    </location>
</feature>
<feature type="compositionally biased region" description="Low complexity" evidence="1">
    <location>
        <begin position="1485"/>
        <end position="1510"/>
    </location>
</feature>
<feature type="compositionally biased region" description="Low complexity" evidence="1">
    <location>
        <begin position="5824"/>
        <end position="5880"/>
    </location>
</feature>
<feature type="region of interest" description="Disordered" evidence="1">
    <location>
        <begin position="5304"/>
        <end position="5327"/>
    </location>
</feature>
<sequence length="5903" mass="575422">MAAVRARQALDRDDSDNDEQETSVAVRTKRALRTEASDSDSEGQNPGSGAQTTVAPQRTAPSRRNALGATLGRPSHGQRLDDTGDLRPNTPPTSGPSGRSRAAEATSSASVPYPLHGHTTGGLNLERPSSNGAAAAAQPRRRTVAAPMASTRVAALRTLDHSSGEEDASATAAPPLAPAASALEAEGSARSLEQLPRSARATRSTAPSLAGGALAPQRLSAAGLEASAGLQQQPTSRLQRSSSAASSLSGEPSQAESLTSAAGSTRSNPKQSRGGASVQKAVARSRLRDSSSSSSGGEDEAAAAAPPTALGSKAAAAAIARSREAAAASRRSTGASAASAPPALPSTAGPAAVPPSPAGLRHPEVVAKAIASVSAAAAARRHTEVPASSKKTAAPVPAPASEPGTAGAAHGGFSFGSAGSSSADAGPGLGSPRMRAIAASAAAEVAAVAAEVTRPLGGGPESDVAALTQPPMRCPMPRLTSGSAPVVIPNGSESGSDVPAARVFASAGGGGAVAGQPLNSNARIASWLEQQPGPPSMSSVGGDDIASDYGTAVTGTDDGAAAPGGAAGEASAADRGLTAGGLSTVSQSEPLELPGLEVSHQPAHATTTAPRVRNVRLSVSSDDDDDGEASEQSSDETEEEPAEALKPKPAKPATAATAVYAAAATMGLSTASTAGSSTASLGTVAIAAPVNRRLDFAPTPAAVPTPAAAAFSPPQASTQPSFSSPSLGAARSPLPSAQAKPAQTAPSARAVTFAGNSPGSSSNPKRAQPQPAATDAAAQAVSPVSARIASAGGLRQRSSPVAGNSGRMSPSDLRAMLSALARPAWGNNLGAAGSPSRAPQGSGSPGVGPSPRQSQGSDASQPVSYSELLALMRAMSSAGGNAGASLAALAFPPPPSSGGSSSSSRRSGGSARNHAAPAGTPPPAPAVGPQQPRASARPGGKQLASAQRPSAGGSTAITTSQGGSSMLEEHPLAAPAARDWSHPGAPASAAAAEGLTAEEQQQRDFAELVRLWTLLTGRQLADAFAGPMEAAGRALPLESSPGGGSGAAPMPAVTPRGTTASTTEGIPSAAMLAASAAAMATSAVIAAAGAHNRPTRAGQTASASPPSAALASPQPSYTGFNSLPLELQYLARLVSAAGHAVEEQPAPVAAGRALTPAPSAPQPEPAPAAVHQAEAALLSSASSGGDDLVRLVRLLSAAGAADAQRLAPTASAAAAQTDLARLVRLLSATNRADLEAAGTPAPPPSAAGSQSDLVRLIRLLSAAGQSPEARSAASVATSIGGLAQPSTTIATSVGGLAPPAVATATSTAGLAPPVIAAATSTAGLAPPGVVAATSTAGLAPPALAAATSTAGLAPPAVVAATSTGGLAPPAPAAAATATSTGGLAPAPAAAATSTGGLAPPAAVVATSTGRLGPPAPAAAATATSTGGLAPGPAAAATSTGGLAPPAAVVATSIGGLAPSALSTSTSIGGLAPTSARSSAPPPAPWAAGPATSEPAAAMAEVPSVRSASRRSSADTVDTGEALARLYASLRGMRVNDEANQTGDDLAPPAATAGTQTELPLAPALASAGLQTDLLQVPTSEGYTQVEPALVARPTRSAASATEPEPRAVTSELGAQTSPRRAELGAQTETAPAAETSELSSQTEPEPVVVTSELAAQTSPLRAELAAQTDVKPAAATSSLQSQTSPLKAELSSQTDAGPRAVTASLSAQTSPLKTELASQTDAGPKAETAELGAQTSPLRTELAAQTETAPKAETSELAAQTSPLKTELAAQTEAAPKAETSELGAQTSPRRTELAAQTEPALVPASAVAEAQTDVAGRTPGAARALPTAAVQTEPELPLLSTAVQTELSRLAAAPSALEAAQEQGVPSLSVEAQAEVLALARMLATASIAGAPPSPLAALPSSQPATQPMMSAEAQAQLVRVLRAVSTTGGALAPSPPRPQPVPGAAALLSASRRAPHTDGGGGARVVTVLRMLSSGGDAAGSAATGPAGVPSAATPTRAVREHSQHGTLAEELQAQLDEVGSHQQQLSLLLGLPSPSQEVRTEITTALRLLSAGGTVHPPVQSGEPSAALSSATRTELVRALPVLSSGGSGRQSLSAVPMPSPLALPAPPLALSAAAEEEVVGALRLLSAGGTVHVAPLATSSPSTATSLVLAGNRAILSPAARAHVSRALRMLSVGGTVHAPGSLGGAGTAWASVADSSSPGVVVTTALRLPGGELVELPEETGELAEWIAGVTEHANAAASWVRSLRELNAALSERRSQPRLRAPSLGSADSAIALSVSESEGSLATLPASAHPGVDLAAALRSYPAEPSPLRLLPAVSSLRPPSPRSDFASSDVNSDASVSATGTGTSITVSPRIEPATAPSPTASPSVRVPSPHPTTQIGAAIALRNLPIASDGGLMEGPHHSVTAGRVASSGGMLAFLEAADPTTATALMELLQALQLMTMSSRRRRMVSDGSSTVSGSYLHYPPPGGHDGLGPYEPLSPHSSSAGGSSIAPPVSLLGSFVTSVGPSVSQAGQVSLAGAAAAAIQDDVAHAAATKVAMAPAVKAATTGGLPPRPVPSSASPSQPTAQHLQRALRAVSGGGAQRQASAAGSAPGTETMSVPAPAAAAAQAHIVRALELLSSGGGASQASVTSAAQEEAELVAQEEMVAALMALLTPPPPPSPAPESPAAKPTEPVVPTASVDVAAAPAATERELALPSAPETEPEPQAAPDTARPTRSDGGASTASGTTAASDASMSDPGSLHAQLAMALVQAERASERVSVLEAGLAERSPAPGAPGSDVADVLDGVPFEQAISFIMAGLSHFDAGPAQLARQLHLIYAPSAGGAPPAVDAAAPQAAATSMGGAAWSLASRRQTVVALGAAAALEAVAATSAPASPGGDAPPARSVAVPPEGADELDSGVFSAAERERVAALVAAALEAADSLAARSRAVADTACDSPREEGTVSPPRPARESVAAGAVLYGPNASPSRFADLVQPAAARSDAGVVPAAMPPVSPEGSTAGAASSLRLIEQLASLGADAIARLLPDGADSNATSPAAAVQPRSAPVTSAGVPPAVAQPSGPAAPATFGGALDLADERPTASPMQHSAPILPYGDLDERLMPMVNLQPQSPAPGTGPRLPTYATPSAPAVRGGAGRSLPGSMTGGAGDAKAELGPRFAETDAGDGAAEAALVEDEAEEESLEATVEAPPSIPASPVAPTPGVSRSLPATTAGAAGSPVASRQVATAGGAATAAPSVAVDELEAADDEYETPVPGDSAPAAAASPRRTTEAQPEVPALTAMQRFRATVHVSPYRHSGAGAPAEDAAAASPWPAASWDAAAEAPEDGSGSFPAVRMARDVMTGRRPTLPAPETGAAATDSMPSSRRALFPETGDGSPAEQLLSHAASLLLGAMHRAAVGQPEQEAALRELSPLLERLAVQQQGSRSEPATAGGSAVAIPSNRLQQSSPGGLANSAAPTSPPPLELPAPVEVEPAAETDPAVFSFGSGGLAAETPSAAPAAAASPASPALATAADLDSFRDELMTSVRSALLEVVDIIGTSVAGPLTRSAGVSSSAAGAAASEAEADRPKPRSSTVGGHPAAATEAEGGEELRVTRAELEAFMFSRALLGSSSAADGLMGSRLRDLYAPQQVSAEHDDDYDASSIASAGPHDLPGSSGPSTTAGGFEAPEPELCLSPRRTLSPSRRRTASPGGRRAGVRAGPSTSAAESTPGDASPTIPRGSSLRQPMAPARGGFKALFRRSMEHLRDSLQQPPASGSTPAQRSLSTTPGTAPGAMPSIPRPPPHHSAPGGPSTSAQGLEATVGPTVSATAQQQMAAAAAAAVADLEAAARAADDVELDPRLSAGREPEPTVAVSRVPDPSAPPNARPSMSGGGAGPSPAPTATSDAGGSHVDALGDFLVALAEPVVAAAALLVAPEPQALPSRTVVLIEELPDSALPSPLRWPARPAAPTPGDDTDGLEEEEMAGRAWPQHPPRPSRVPGYVGSGGGLAFGGEDDGAASPFEDSPRARSEANLVMPRLRLHQPPAVAEAADAAPPSPMAPPPSASGVSRSASASPMPHPLHHHGHAAPSRLKQASAPGIDGPSGITDRPLSAFASEGGRAVTPPRRRTPSPGPRPRPRVTSQSATDGAAASAEAEAEPAPAEASSISAGGSRPDTSLDELESFLAAFKSRVAAQDQEEALAAMAAMVVAAPSAGGATAASLDVAAEPSGMSDVMTGFNLITIRASAASAVAAAAAIEQVFSPREVASSPTVAPAVPVPPASAAGAESVVTGSSGGSSSATPTNPVLREHLEAFQALLERANDLVDRLMEDEEVEEAGSDAAYDTAGTTPPHISAGGASAASDAAAAIAAAHRSLLRRLAAQPMRARAVSAAAASPSPAAVTPPAAAAASPATPLDPELAALFPATAARLARPPALVEQTPDAAASLVDSAVAALPQLSGPAAERARSLGSTPLAMSPHASFGGGNAAAAEHAAAAAVAEAEAARSRSPSPAATGGRLPAAATSASVMATLLAEAHARMEFRSLDEQRGADKILSAVLDEHFARLLGTPRGFLTPALLHAAVTPAPAPAPHDALEAATPAPAQLAAAFDAVARSPATIPSPGTLASPSPSPRQSSAAPSEAAASAPASPALPQSRAASVPASPRPAPVVAEAPSSPKPVPVAPAPPLPSAPRRELEEALGLLMRQRTDLLSSALDAVHSASAGPSPNPTGRPPLAGPPPPRMVGVASAPGSAAASAGGAAAFVATSAGGAQLPPRPPPSAAAAAAQAAPGLPDPFSTAHPPVRRTGSVASTSAGGDAEMLPVVLQVLSIPATSVGHHPPLPQPLMPYQEYDSESGPTSYNVSLAGSARFALAGASQELTNGERSVRSASASASGAGAPPAGSTGGLAPTSAADAAELARALARSSSQPQSTGGGAAGSDAGGPRAPAYDLSHLLDDDEASSQSSFSLARRGGASSTAGSVAGSAVFPAPTPRASSTAVGASSGGGAPAGASGPARPAGSPEAAPGSSGSEDSGSIVSYTRGDATYRHDETEVAAVAMAPLVGAEGESPVPGASLGGAPGVSAGGASLSDADELLRVGGFVYNPVYDAESSFGGASSVSNGAGGGNGAAPFGMSVGGAVGTATYASLGGSSAAAATAGPVTPGSMASLAHETAYTPLALAGAAASSEGGGSGMTASPLPARLRSAGGTSTAVLDANPTYEPAGSPASRLEATLSGGVSDAGASAAAPGGGVAVSPSAAAAAMLRDGDAAASMSVSAAGLTSEALTPLFTAAGDPGSSDSFSDMSSLLVGGLTERQLELLAAAPELPGSRPASQIVPAPTGSAGGASTATDGFGARYFSVGGASAATSGGAYYSATPSANASRAVSQAGGAQTARSSPDRPAPAGPGLNDTSASFDLEQIRREAAALVDDLATPDREAMFNSTVRLPSARAPIASAAASRDASRATSAAGATAIASALPLEALLPAAGGFGERAPASPPQAQAQLQRASSGSVAAAFEAPLGPLTAVTEEDAEEAPAAQRRGLVAAAVARIESGSPPRPVSGGGGSSSAPAPAVESASSSPKPVFKPASRLASGIPRAPGIASPPAVAGGMSPVGSPSPAGGSARGSRRNSATSSVVDAPQALGAEEEADAAFGAEEEEDSEAAMLEAAAAAALQQLFAGSPQVELSGAEQEEEEDQEEGLDEAEEALEHTDSTPAPGRASGSNPTLQWVLSTSTEGAAAELEAQSKPMSALPAAAAVAATRPPARAASAPGTAARPASPASTAATKGASAGGSRSPSPAVTKAQTPQRASSGPMASTAASRAKAVTTGGSPGTARSMSPAPVRSGAASTPGAAAKAAASGSSSARAQSPAPAARSGIPTSPATAPAQAPVARPAAASTPGDGAALPLHEAIRQFRTSRRTQG</sequence>
<feature type="region of interest" description="Disordered" evidence="1">
    <location>
        <begin position="530"/>
        <end position="573"/>
    </location>
</feature>
<feature type="region of interest" description="Disordered" evidence="1">
    <location>
        <begin position="2456"/>
        <end position="2494"/>
    </location>
</feature>
<feature type="compositionally biased region" description="Pro residues" evidence="1">
    <location>
        <begin position="4707"/>
        <end position="4723"/>
    </location>
</feature>
<feature type="compositionally biased region" description="Gly residues" evidence="1">
    <location>
        <begin position="4913"/>
        <end position="4922"/>
    </location>
</feature>
<feature type="compositionally biased region" description="Low complexity" evidence="1">
    <location>
        <begin position="3677"/>
        <end position="3705"/>
    </location>
</feature>
<feature type="compositionally biased region" description="Low complexity" evidence="1">
    <location>
        <begin position="4606"/>
        <end position="4656"/>
    </location>
</feature>
<feature type="region of interest" description="Disordered" evidence="1">
    <location>
        <begin position="1147"/>
        <end position="1168"/>
    </location>
</feature>
<feature type="region of interest" description="Disordered" evidence="1">
    <location>
        <begin position="2877"/>
        <end position="2900"/>
    </location>
</feature>
<name>A0A835XYR1_9CHLO</name>
<feature type="compositionally biased region" description="Low complexity" evidence="1">
    <location>
        <begin position="2671"/>
        <end position="2680"/>
    </location>
</feature>
<feature type="compositionally biased region" description="Pro residues" evidence="1">
    <location>
        <begin position="2660"/>
        <end position="2670"/>
    </location>
</feature>
<feature type="compositionally biased region" description="Low complexity" evidence="1">
    <location>
        <begin position="4482"/>
        <end position="4495"/>
    </location>
</feature>
<feature type="region of interest" description="Disordered" evidence="1">
    <location>
        <begin position="4599"/>
        <end position="4673"/>
    </location>
</feature>
<feature type="region of interest" description="Disordered" evidence="1">
    <location>
        <begin position="4943"/>
        <end position="4962"/>
    </location>
</feature>
<feature type="compositionally biased region" description="Low complexity" evidence="1">
    <location>
        <begin position="704"/>
        <end position="726"/>
    </location>
</feature>
<feature type="region of interest" description="Disordered" evidence="1">
    <location>
        <begin position="1037"/>
        <end position="1061"/>
    </location>
</feature>
<feature type="compositionally biased region" description="Low complexity" evidence="1">
    <location>
        <begin position="5547"/>
        <end position="5561"/>
    </location>
</feature>
<feature type="compositionally biased region" description="Low complexity" evidence="1">
    <location>
        <begin position="4990"/>
        <end position="5018"/>
    </location>
</feature>
<feature type="region of interest" description="Disordered" evidence="1">
    <location>
        <begin position="595"/>
        <end position="655"/>
    </location>
</feature>
<evidence type="ECO:0000256" key="1">
    <source>
        <dbReference type="SAM" id="MobiDB-lite"/>
    </source>
</evidence>
<feature type="compositionally biased region" description="Low complexity" evidence="1">
    <location>
        <begin position="2723"/>
        <end position="2743"/>
    </location>
</feature>
<feature type="compositionally biased region" description="Low complexity" evidence="1">
    <location>
        <begin position="897"/>
        <end position="918"/>
    </location>
</feature>
<feature type="region of interest" description="Disordered" evidence="1">
    <location>
        <begin position="1368"/>
        <end position="1440"/>
    </location>
</feature>
<feature type="compositionally biased region" description="Low complexity" evidence="1">
    <location>
        <begin position="1672"/>
        <end position="1686"/>
    </location>
</feature>
<feature type="compositionally biased region" description="Low complexity" evidence="1">
    <location>
        <begin position="2331"/>
        <end position="2346"/>
    </location>
</feature>
<feature type="compositionally biased region" description="Low complexity" evidence="1">
    <location>
        <begin position="550"/>
        <end position="573"/>
    </location>
</feature>
<feature type="compositionally biased region" description="Low complexity" evidence="1">
    <location>
        <begin position="839"/>
        <end position="857"/>
    </location>
</feature>
<feature type="region of interest" description="Disordered" evidence="1">
    <location>
        <begin position="3635"/>
        <end position="3731"/>
    </location>
</feature>
<feature type="region of interest" description="Disordered" evidence="1">
    <location>
        <begin position="4699"/>
        <end position="4733"/>
    </location>
</feature>
<feature type="compositionally biased region" description="Low complexity" evidence="1">
    <location>
        <begin position="5589"/>
        <end position="5602"/>
    </location>
</feature>
<feature type="compositionally biased region" description="Low complexity" evidence="1">
    <location>
        <begin position="3579"/>
        <end position="3588"/>
    </location>
</feature>
<feature type="region of interest" description="Disordered" evidence="1">
    <location>
        <begin position="5661"/>
        <end position="5903"/>
    </location>
</feature>
<feature type="compositionally biased region" description="Pro residues" evidence="1">
    <location>
        <begin position="4037"/>
        <end position="4046"/>
    </location>
</feature>
<feature type="compositionally biased region" description="Polar residues" evidence="1">
    <location>
        <begin position="42"/>
        <end position="62"/>
    </location>
</feature>
<feature type="region of interest" description="Disordered" evidence="1">
    <location>
        <begin position="3941"/>
        <end position="4157"/>
    </location>
</feature>
<feature type="compositionally biased region" description="Low complexity" evidence="1">
    <location>
        <begin position="4869"/>
        <end position="4908"/>
    </location>
</feature>
<feature type="region of interest" description="Disordered" evidence="1">
    <location>
        <begin position="3560"/>
        <end position="3593"/>
    </location>
</feature>
<feature type="region of interest" description="Disordered" evidence="1">
    <location>
        <begin position="1"/>
        <end position="360"/>
    </location>
</feature>
<feature type="region of interest" description="Disordered" evidence="1">
    <location>
        <begin position="1664"/>
        <end position="1801"/>
    </location>
</feature>
<feature type="region of interest" description="Disordered" evidence="1">
    <location>
        <begin position="4482"/>
        <end position="4501"/>
    </location>
</feature>
<feature type="compositionally biased region" description="Acidic residues" evidence="1">
    <location>
        <begin position="3176"/>
        <end position="3186"/>
    </location>
</feature>
<accession>A0A835XYR1</accession>
<feature type="compositionally biased region" description="Polar residues" evidence="1">
    <location>
        <begin position="944"/>
        <end position="964"/>
    </location>
</feature>
<reference evidence="2" key="1">
    <citation type="journal article" date="2020" name="bioRxiv">
        <title>Comparative genomics of Chlamydomonas.</title>
        <authorList>
            <person name="Craig R.J."/>
            <person name="Hasan A.R."/>
            <person name="Ness R.W."/>
            <person name="Keightley P.D."/>
        </authorList>
    </citation>
    <scope>NUCLEOTIDE SEQUENCE</scope>
    <source>
        <strain evidence="2">CCAP 11/70</strain>
    </source>
</reference>
<feature type="region of interest" description="Disordered" evidence="1">
    <location>
        <begin position="3036"/>
        <end position="3075"/>
    </location>
</feature>
<feature type="compositionally biased region" description="Low complexity" evidence="1">
    <location>
        <begin position="4131"/>
        <end position="4151"/>
    </location>
</feature>
<feature type="region of interest" description="Disordered" evidence="1">
    <location>
        <begin position="4751"/>
        <end position="4795"/>
    </location>
</feature>
<feature type="compositionally biased region" description="Low complexity" evidence="1">
    <location>
        <begin position="169"/>
        <end position="193"/>
    </location>
</feature>
<feature type="region of interest" description="Disordered" evidence="1">
    <location>
        <begin position="2658"/>
        <end position="2680"/>
    </location>
</feature>
<feature type="compositionally biased region" description="Low complexity" evidence="1">
    <location>
        <begin position="2484"/>
        <end position="2494"/>
    </location>
</feature>
<feature type="compositionally biased region" description="Low complexity" evidence="1">
    <location>
        <begin position="767"/>
        <end position="780"/>
    </location>
</feature>
<dbReference type="OrthoDB" id="549780at2759"/>
<feature type="region of interest" description="Disordered" evidence="1">
    <location>
        <begin position="454"/>
        <end position="475"/>
    </location>
</feature>
<feature type="compositionally biased region" description="Low complexity" evidence="1">
    <location>
        <begin position="4263"/>
        <end position="4283"/>
    </location>
</feature>
<feature type="compositionally biased region" description="Pro residues" evidence="1">
    <location>
        <begin position="3194"/>
        <end position="3203"/>
    </location>
</feature>
<feature type="compositionally biased region" description="Pro residues" evidence="1">
    <location>
        <begin position="4657"/>
        <end position="4671"/>
    </location>
</feature>
<feature type="compositionally biased region" description="Low complexity" evidence="1">
    <location>
        <begin position="3261"/>
        <end position="3270"/>
    </location>
</feature>
<feature type="compositionally biased region" description="Acidic residues" evidence="1">
    <location>
        <begin position="621"/>
        <end position="642"/>
    </location>
</feature>
<feature type="region of interest" description="Disordered" evidence="1">
    <location>
        <begin position="4263"/>
        <end position="4285"/>
    </location>
</feature>
<keyword evidence="3" id="KW-1185">Reference proteome</keyword>
<feature type="region of interest" description="Disordered" evidence="1">
    <location>
        <begin position="2319"/>
        <end position="2378"/>
    </location>
</feature>
<feature type="compositionally biased region" description="Low complexity" evidence="1">
    <location>
        <begin position="1417"/>
        <end position="1440"/>
    </location>
</feature>
<feature type="compositionally biased region" description="Polar residues" evidence="1">
    <location>
        <begin position="1733"/>
        <end position="1748"/>
    </location>
</feature>
<feature type="region of interest" description="Disordered" evidence="1">
    <location>
        <begin position="5534"/>
        <end position="5644"/>
    </location>
</feature>
<feature type="compositionally biased region" description="Low complexity" evidence="1">
    <location>
        <begin position="2877"/>
        <end position="2889"/>
    </location>
</feature>
<feature type="compositionally biased region" description="Low complexity" evidence="1">
    <location>
        <begin position="5317"/>
        <end position="5327"/>
    </location>
</feature>
<feature type="region of interest" description="Disordered" evidence="1">
    <location>
        <begin position="2697"/>
        <end position="2744"/>
    </location>
</feature>
<evidence type="ECO:0000313" key="3">
    <source>
        <dbReference type="Proteomes" id="UP000612055"/>
    </source>
</evidence>
<protein>
    <submittedName>
        <fullName evidence="2">Uncharacterized protein</fullName>
    </submittedName>
</protein>
<feature type="compositionally biased region" description="Low complexity" evidence="1">
    <location>
        <begin position="97"/>
        <end position="110"/>
    </location>
</feature>
<feature type="compositionally biased region" description="Low complexity" evidence="1">
    <location>
        <begin position="290"/>
        <end position="351"/>
    </location>
</feature>
<feature type="region of interest" description="Disordered" evidence="1">
    <location>
        <begin position="3347"/>
        <end position="3366"/>
    </location>
</feature>
<feature type="region of interest" description="Disordered" evidence="1">
    <location>
        <begin position="1978"/>
        <end position="1997"/>
    </location>
</feature>
<comment type="caution">
    <text evidence="2">The sequence shown here is derived from an EMBL/GenBank/DDBJ whole genome shotgun (WGS) entry which is preliminary data.</text>
</comment>
<feature type="compositionally biased region" description="Acidic residues" evidence="1">
    <location>
        <begin position="5625"/>
        <end position="5642"/>
    </location>
</feature>
<feature type="region of interest" description="Disordered" evidence="1">
    <location>
        <begin position="4320"/>
        <end position="4339"/>
    </location>
</feature>
<feature type="region of interest" description="Disordered" evidence="1">
    <location>
        <begin position="3422"/>
        <end position="3470"/>
    </location>
</feature>
<feature type="compositionally biased region" description="Polar residues" evidence="1">
    <location>
        <begin position="250"/>
        <end position="271"/>
    </location>
</feature>
<feature type="region of interest" description="Disordered" evidence="1">
    <location>
        <begin position="3749"/>
        <end position="3809"/>
    </location>
</feature>
<dbReference type="EMBL" id="JAEHOE010000037">
    <property type="protein sequence ID" value="KAG2493517.1"/>
    <property type="molecule type" value="Genomic_DNA"/>
</dbReference>
<feature type="compositionally biased region" description="Low complexity" evidence="1">
    <location>
        <begin position="985"/>
        <end position="998"/>
    </location>
</feature>
<feature type="compositionally biased region" description="Low complexity" evidence="1">
    <location>
        <begin position="4026"/>
        <end position="4036"/>
    </location>
</feature>
<feature type="region of interest" description="Disordered" evidence="1">
    <location>
        <begin position="3839"/>
        <end position="3891"/>
    </location>
</feature>
<feature type="compositionally biased region" description="Polar residues" evidence="1">
    <location>
        <begin position="1703"/>
        <end position="1721"/>
    </location>
</feature>
<feature type="region of interest" description="Disordered" evidence="1">
    <location>
        <begin position="3110"/>
        <end position="3219"/>
    </location>
</feature>
<dbReference type="Proteomes" id="UP000612055">
    <property type="component" value="Unassembled WGS sequence"/>
</dbReference>
<feature type="region of interest" description="Disordered" evidence="1">
    <location>
        <begin position="1587"/>
        <end position="1647"/>
    </location>
</feature>
<feature type="compositionally biased region" description="Low complexity" evidence="1">
    <location>
        <begin position="2361"/>
        <end position="2376"/>
    </location>
</feature>